<keyword evidence="3" id="KW-1185">Reference proteome</keyword>
<proteinExistence type="predicted"/>
<feature type="transmembrane region" description="Helical" evidence="1">
    <location>
        <begin position="177"/>
        <end position="200"/>
    </location>
</feature>
<dbReference type="STRING" id="139420.A0A371D8Z1"/>
<keyword evidence="1" id="KW-0812">Transmembrane</keyword>
<keyword evidence="1" id="KW-0472">Membrane</keyword>
<dbReference type="Proteomes" id="UP000256964">
    <property type="component" value="Unassembled WGS sequence"/>
</dbReference>
<feature type="transmembrane region" description="Helical" evidence="1">
    <location>
        <begin position="150"/>
        <end position="171"/>
    </location>
</feature>
<evidence type="ECO:0000313" key="2">
    <source>
        <dbReference type="EMBL" id="RDX49004.1"/>
    </source>
</evidence>
<reference evidence="2 3" key="1">
    <citation type="journal article" date="2018" name="Biotechnol. Biofuels">
        <title>Integrative visual omics of the white-rot fungus Polyporus brumalis exposes the biotechnological potential of its oxidative enzymes for delignifying raw plant biomass.</title>
        <authorList>
            <person name="Miyauchi S."/>
            <person name="Rancon A."/>
            <person name="Drula E."/>
            <person name="Hage H."/>
            <person name="Chaduli D."/>
            <person name="Favel A."/>
            <person name="Grisel S."/>
            <person name="Henrissat B."/>
            <person name="Herpoel-Gimbert I."/>
            <person name="Ruiz-Duenas F.J."/>
            <person name="Chevret D."/>
            <person name="Hainaut M."/>
            <person name="Lin J."/>
            <person name="Wang M."/>
            <person name="Pangilinan J."/>
            <person name="Lipzen A."/>
            <person name="Lesage-Meessen L."/>
            <person name="Navarro D."/>
            <person name="Riley R."/>
            <person name="Grigoriev I.V."/>
            <person name="Zhou S."/>
            <person name="Raouche S."/>
            <person name="Rosso M.N."/>
        </authorList>
    </citation>
    <scope>NUCLEOTIDE SEQUENCE [LARGE SCALE GENOMIC DNA]</scope>
    <source>
        <strain evidence="2 3">BRFM 1820</strain>
    </source>
</reference>
<protein>
    <recommendedName>
        <fullName evidence="4">G protein-coupled receptor</fullName>
    </recommendedName>
</protein>
<gene>
    <name evidence="2" type="ORF">OH76DRAFT_1483494</name>
</gene>
<feature type="transmembrane region" description="Helical" evidence="1">
    <location>
        <begin position="27"/>
        <end position="46"/>
    </location>
</feature>
<dbReference type="AlphaFoldDB" id="A0A371D8Z1"/>
<dbReference type="OrthoDB" id="2744308at2759"/>
<keyword evidence="1" id="KW-1133">Transmembrane helix</keyword>
<evidence type="ECO:0000313" key="3">
    <source>
        <dbReference type="Proteomes" id="UP000256964"/>
    </source>
</evidence>
<sequence>MSSPGAISISLDDNGRRVQRDLLNSRVIALFLESMVFGVFAILYVMSVCDILCGNQPSTLSKRNKRLLGVNTLMFALATAHLVLTVKSTLYGFVTNGTDRQSVYDAFFDSSHFGSGTDIAQFYIYVTQTLIGDAFMVYRLSIVWGGKRTVVILPMILILIDAVGGYGAVPIGGFGDLILPLVFFTFSFLTNMLSTVLIMWRLLRSDNLVHAHWGWHSRAWFNLVRYRRVVEAIVQSAAIYSTASIALVVTTFLSPNIGYVACLAIFPQLIGAVFSLIVINIVRKSALQNPSVEQGQQTRTTVALPHSMGPAETMELRASTTVAEEAEKYDRLSA</sequence>
<dbReference type="EMBL" id="KZ857408">
    <property type="protein sequence ID" value="RDX49004.1"/>
    <property type="molecule type" value="Genomic_DNA"/>
</dbReference>
<evidence type="ECO:0000256" key="1">
    <source>
        <dbReference type="SAM" id="Phobius"/>
    </source>
</evidence>
<organism evidence="2 3">
    <name type="scientific">Lentinus brumalis</name>
    <dbReference type="NCBI Taxonomy" id="2498619"/>
    <lineage>
        <taxon>Eukaryota</taxon>
        <taxon>Fungi</taxon>
        <taxon>Dikarya</taxon>
        <taxon>Basidiomycota</taxon>
        <taxon>Agaricomycotina</taxon>
        <taxon>Agaricomycetes</taxon>
        <taxon>Polyporales</taxon>
        <taxon>Polyporaceae</taxon>
        <taxon>Lentinus</taxon>
    </lineage>
</organism>
<feature type="transmembrane region" description="Helical" evidence="1">
    <location>
        <begin position="119"/>
        <end position="138"/>
    </location>
</feature>
<feature type="transmembrane region" description="Helical" evidence="1">
    <location>
        <begin position="67"/>
        <end position="86"/>
    </location>
</feature>
<feature type="transmembrane region" description="Helical" evidence="1">
    <location>
        <begin position="232"/>
        <end position="252"/>
    </location>
</feature>
<feature type="transmembrane region" description="Helical" evidence="1">
    <location>
        <begin position="258"/>
        <end position="282"/>
    </location>
</feature>
<evidence type="ECO:0008006" key="4">
    <source>
        <dbReference type="Google" id="ProtNLM"/>
    </source>
</evidence>
<name>A0A371D8Z1_9APHY</name>
<accession>A0A371D8Z1</accession>